<dbReference type="Gene3D" id="3.40.30.10">
    <property type="entry name" value="Glutaredoxin"/>
    <property type="match status" value="1"/>
</dbReference>
<dbReference type="InterPro" id="IPR002109">
    <property type="entry name" value="Glutaredoxin"/>
</dbReference>
<dbReference type="PROSITE" id="PS00195">
    <property type="entry name" value="GLUTAREDOXIN_1"/>
    <property type="match status" value="1"/>
</dbReference>
<name>A0A4Q9H1F1_9BURK</name>
<comment type="caution">
    <text evidence="3">The sequence shown here is derived from an EMBL/GenBank/DDBJ whole genome shotgun (WGS) entry which is preliminary data.</text>
</comment>
<reference evidence="3 4" key="1">
    <citation type="submission" date="2019-02" db="EMBL/GenBank/DDBJ databases">
        <title>Aquabacterium sp. strain KMB7.</title>
        <authorList>
            <person name="Chen W.-M."/>
        </authorList>
    </citation>
    <scope>NUCLEOTIDE SEQUENCE [LARGE SCALE GENOMIC DNA]</scope>
    <source>
        <strain evidence="3 4">KMB7</strain>
    </source>
</reference>
<protein>
    <submittedName>
        <fullName evidence="3">Glutaredoxin family protein</fullName>
    </submittedName>
</protein>
<dbReference type="EMBL" id="SIXI01000002">
    <property type="protein sequence ID" value="TBO32371.1"/>
    <property type="molecule type" value="Genomic_DNA"/>
</dbReference>
<accession>A0A4Q9H1F1</accession>
<dbReference type="CDD" id="cd02976">
    <property type="entry name" value="NrdH"/>
    <property type="match status" value="1"/>
</dbReference>
<evidence type="ECO:0000259" key="2">
    <source>
        <dbReference type="Pfam" id="PF00462"/>
    </source>
</evidence>
<proteinExistence type="predicted"/>
<dbReference type="RefSeq" id="WP_130966585.1">
    <property type="nucleotide sequence ID" value="NZ_SIXI01000002.1"/>
</dbReference>
<dbReference type="AlphaFoldDB" id="A0A4Q9H1F1"/>
<evidence type="ECO:0000313" key="4">
    <source>
        <dbReference type="Proteomes" id="UP000292120"/>
    </source>
</evidence>
<gene>
    <name evidence="3" type="ORF">EYS42_03980</name>
</gene>
<dbReference type="InterPro" id="IPR011767">
    <property type="entry name" value="GLR_AS"/>
</dbReference>
<keyword evidence="1" id="KW-0812">Transmembrane</keyword>
<evidence type="ECO:0000313" key="3">
    <source>
        <dbReference type="EMBL" id="TBO32371.1"/>
    </source>
</evidence>
<dbReference type="Proteomes" id="UP000292120">
    <property type="component" value="Unassembled WGS sequence"/>
</dbReference>
<keyword evidence="1" id="KW-0472">Membrane</keyword>
<keyword evidence="1" id="KW-1133">Transmembrane helix</keyword>
<dbReference type="SUPFAM" id="SSF52833">
    <property type="entry name" value="Thioredoxin-like"/>
    <property type="match status" value="1"/>
</dbReference>
<evidence type="ECO:0000256" key="1">
    <source>
        <dbReference type="SAM" id="Phobius"/>
    </source>
</evidence>
<dbReference type="PROSITE" id="PS51354">
    <property type="entry name" value="GLUTAREDOXIN_2"/>
    <property type="match status" value="1"/>
</dbReference>
<dbReference type="OrthoDB" id="8991911at2"/>
<feature type="transmembrane region" description="Helical" evidence="1">
    <location>
        <begin position="12"/>
        <end position="30"/>
    </location>
</feature>
<keyword evidence="4" id="KW-1185">Reference proteome</keyword>
<sequence>MANPIDTPAWRQWLAPALIVLAVYLGMQWWQGRQGDETGRQLAALARPGDIVMYSTDTCVYCHRAMDQLEAWGVPYTECDIDRDRECAQTYQAAGSPGTPLMNVRGQWQLGFNAQGVLNTLQNGPRP</sequence>
<dbReference type="Pfam" id="PF00462">
    <property type="entry name" value="Glutaredoxin"/>
    <property type="match status" value="1"/>
</dbReference>
<feature type="domain" description="Glutaredoxin" evidence="2">
    <location>
        <begin position="51"/>
        <end position="106"/>
    </location>
</feature>
<organism evidence="3 4">
    <name type="scientific">Aquabacterium lacunae</name>
    <dbReference type="NCBI Taxonomy" id="2528630"/>
    <lineage>
        <taxon>Bacteria</taxon>
        <taxon>Pseudomonadati</taxon>
        <taxon>Pseudomonadota</taxon>
        <taxon>Betaproteobacteria</taxon>
        <taxon>Burkholderiales</taxon>
        <taxon>Aquabacterium</taxon>
    </lineage>
</organism>
<dbReference type="InterPro" id="IPR036249">
    <property type="entry name" value="Thioredoxin-like_sf"/>
</dbReference>